<name>G5GIN5_9FIRM</name>
<keyword evidence="6" id="KW-1185">Reference proteome</keyword>
<evidence type="ECO:0000256" key="3">
    <source>
        <dbReference type="SAM" id="Coils"/>
    </source>
</evidence>
<dbReference type="HOGENOM" id="CLU_361231_0_0_9"/>
<dbReference type="eggNOG" id="COG5263">
    <property type="taxonomic scope" value="Bacteria"/>
</dbReference>
<evidence type="ECO:0000313" key="6">
    <source>
        <dbReference type="Proteomes" id="UP000003011"/>
    </source>
</evidence>
<sequence length="774" mass="86675">MSGALSNIKQAYADEQAGGTVYAQSDIKEEKMDLEWAKSHSKAQIISIDHTKVQGDIYVYAVTVRKNRLNNSRDVLLYAECKIPVSSQDFGGPDEYEGKLYLPQDTNYVKYNGGYIKSWLMWAKEDTNSKYDKKIFKAEGLAADSTITVTGDNITLVLDDEEFTVNIDDEAVIIDTAPLDEAIVEHWNEYSAAKNAGLEIEENTENAYLEKNEEARKLIEKAKQNNAAVTNNELESMRKALNEAFSAMTPKPFDKHVLSEAIKIADEKIALNGSNGKRYTKDSYDPFIRAYAIAKEYMELKDLKSIVPSQEAGPITTHRDIAVAAENLNNKAQELVWEDYKEVDTSGLEELYYKAVDKIIAGSRGYTTESRTVFYRELENAGKIIFDKNYATKEDVDKAIKDLNEAFEGLKEESLDSSKKFNITMKYIHPSKDAVSDKIKEYFRDSEGHDIEDRVEALLGEEYVINIDNVRRFSGYKLRSFHYGADDGTLGLVKIIRNKEGKQFAVFKANTANLEAGTALVLYYEEGSDGPDSKPEQPDKKPDAPDNKPEQPDKKPDVPDNKPEQPDKKPNVPDNKPEQPNKKPEQPNNKSDLTDKKPDVPNNNSNKAGSGANNNTSGGSGGSSRGGNGSSRSGSGSGGSSAGLQTFNRISSNSVNITPDKTLVNAQGDVPGEWIKNSKGWWYKLKVQGQEYAKNQWVIIKHKWYIFDKEGYMLTSWQSVNNKWYFVHASGEMAENIWIESNGRWYYVKADGSMAVNETTPDGYRVNASGEWIK</sequence>
<feature type="compositionally biased region" description="Basic and acidic residues" evidence="4">
    <location>
        <begin position="531"/>
        <end position="585"/>
    </location>
</feature>
<gene>
    <name evidence="5" type="ORF">HMPREF9333_01425</name>
</gene>
<proteinExistence type="predicted"/>
<keyword evidence="1" id="KW-0677">Repeat</keyword>
<protein>
    <submittedName>
        <fullName evidence="5">Uncharacterized protein</fullName>
    </submittedName>
</protein>
<keyword evidence="3" id="KW-0175">Coiled coil</keyword>
<reference evidence="5 6" key="1">
    <citation type="submission" date="2011-08" db="EMBL/GenBank/DDBJ databases">
        <title>The Genome Sequence of Johnsonella ignava ATCC 51276.</title>
        <authorList>
            <consortium name="The Broad Institute Genome Sequencing Platform"/>
            <person name="Earl A."/>
            <person name="Ward D."/>
            <person name="Feldgarden M."/>
            <person name="Gevers D."/>
            <person name="Izard J."/>
            <person name="Blanton J.M."/>
            <person name="Baranova O.V."/>
            <person name="Dewhirst F.E."/>
            <person name="Young S.K."/>
            <person name="Zeng Q."/>
            <person name="Gargeya S."/>
            <person name="Fitzgerald M."/>
            <person name="Haas B."/>
            <person name="Abouelleil A."/>
            <person name="Alvarado L."/>
            <person name="Arachchi H.M."/>
            <person name="Berlin A."/>
            <person name="Brown A."/>
            <person name="Chapman S.B."/>
            <person name="Chen Z."/>
            <person name="Dunbar C."/>
            <person name="Freedman E."/>
            <person name="Gearin G."/>
            <person name="Gellesch M."/>
            <person name="Goldberg J."/>
            <person name="Griggs A."/>
            <person name="Gujja S."/>
            <person name="Heiman D."/>
            <person name="Howarth C."/>
            <person name="Larson L."/>
            <person name="Lui A."/>
            <person name="MacDonald P.J.P."/>
            <person name="Montmayeur A."/>
            <person name="Murphy C."/>
            <person name="Neiman D."/>
            <person name="Pearson M."/>
            <person name="Priest M."/>
            <person name="Roberts A."/>
            <person name="Saif S."/>
            <person name="Shea T."/>
            <person name="Shenoy N."/>
            <person name="Sisk P."/>
            <person name="Stolte C."/>
            <person name="Sykes S."/>
            <person name="Wortman J."/>
            <person name="Nusbaum C."/>
            <person name="Birren B."/>
        </authorList>
    </citation>
    <scope>NUCLEOTIDE SEQUENCE [LARGE SCALE GENOMIC DNA]</scope>
    <source>
        <strain evidence="5 6">ATCC 51276</strain>
    </source>
</reference>
<feature type="compositionally biased region" description="Low complexity" evidence="4">
    <location>
        <begin position="602"/>
        <end position="617"/>
    </location>
</feature>
<evidence type="ECO:0000256" key="2">
    <source>
        <dbReference type="PROSITE-ProRule" id="PRU00591"/>
    </source>
</evidence>
<dbReference type="PATRIC" id="fig|679200.3.peg.1512"/>
<accession>G5GIN5</accession>
<dbReference type="EMBL" id="ACZL01000023">
    <property type="protein sequence ID" value="EHI55289.1"/>
    <property type="molecule type" value="Genomic_DNA"/>
</dbReference>
<feature type="region of interest" description="Disordered" evidence="4">
    <location>
        <begin position="525"/>
        <end position="646"/>
    </location>
</feature>
<dbReference type="Gene3D" id="1.20.1270.90">
    <property type="entry name" value="AF1782-like"/>
    <property type="match status" value="1"/>
</dbReference>
<dbReference type="Pfam" id="PF19085">
    <property type="entry name" value="Choline_bind_2"/>
    <property type="match status" value="1"/>
</dbReference>
<dbReference type="STRING" id="679200.HMPREF9333_01425"/>
<feature type="repeat" description="Cell wall-binding" evidence="2">
    <location>
        <begin position="735"/>
        <end position="754"/>
    </location>
</feature>
<dbReference type="Gene3D" id="2.10.270.10">
    <property type="entry name" value="Cholin Binding"/>
    <property type="match status" value="1"/>
</dbReference>
<dbReference type="InterPro" id="IPR018337">
    <property type="entry name" value="Cell_wall/Cho-bd_repeat"/>
</dbReference>
<organism evidence="5 6">
    <name type="scientific">Johnsonella ignava ATCC 51276</name>
    <dbReference type="NCBI Taxonomy" id="679200"/>
    <lineage>
        <taxon>Bacteria</taxon>
        <taxon>Bacillati</taxon>
        <taxon>Bacillota</taxon>
        <taxon>Clostridia</taxon>
        <taxon>Lachnospirales</taxon>
        <taxon>Lachnospiraceae</taxon>
        <taxon>Johnsonella</taxon>
    </lineage>
</organism>
<evidence type="ECO:0000256" key="4">
    <source>
        <dbReference type="SAM" id="MobiDB-lite"/>
    </source>
</evidence>
<dbReference type="SUPFAM" id="SSF69360">
    <property type="entry name" value="Cell wall binding repeat"/>
    <property type="match status" value="1"/>
</dbReference>
<evidence type="ECO:0000256" key="1">
    <source>
        <dbReference type="ARBA" id="ARBA00022737"/>
    </source>
</evidence>
<feature type="compositionally biased region" description="Gly residues" evidence="4">
    <location>
        <begin position="618"/>
        <end position="641"/>
    </location>
</feature>
<evidence type="ECO:0000313" key="5">
    <source>
        <dbReference type="EMBL" id="EHI55289.1"/>
    </source>
</evidence>
<feature type="coiled-coil region" evidence="3">
    <location>
        <begin position="201"/>
        <end position="232"/>
    </location>
</feature>
<dbReference type="AlphaFoldDB" id="G5GIN5"/>
<comment type="caution">
    <text evidence="5">The sequence shown here is derived from an EMBL/GenBank/DDBJ whole genome shotgun (WGS) entry which is preliminary data.</text>
</comment>
<dbReference type="Proteomes" id="UP000003011">
    <property type="component" value="Unassembled WGS sequence"/>
</dbReference>
<dbReference type="PROSITE" id="PS51170">
    <property type="entry name" value="CW"/>
    <property type="match status" value="1"/>
</dbReference>